<evidence type="ECO:0000259" key="2">
    <source>
        <dbReference type="SMART" id="SM00672"/>
    </source>
</evidence>
<dbReference type="EMBL" id="JAGIXG020000068">
    <property type="protein sequence ID" value="KAI6778430.1"/>
    <property type="molecule type" value="Genomic_DNA"/>
</dbReference>
<dbReference type="Proteomes" id="UP001055219">
    <property type="component" value="Unassembled WGS sequence"/>
</dbReference>
<dbReference type="PANTHER" id="PTHR12203">
    <property type="entry name" value="KDEL LYS-ASP-GLU-LEU CONTAINING - RELATED"/>
    <property type="match status" value="1"/>
</dbReference>
<evidence type="ECO:0000256" key="1">
    <source>
        <dbReference type="SAM" id="MobiDB-lite"/>
    </source>
</evidence>
<accession>A0A9Q0BBE9</accession>
<feature type="domain" description="Glycosyl transferase CAP10" evidence="2">
    <location>
        <begin position="377"/>
        <end position="677"/>
    </location>
</feature>
<dbReference type="PANTHER" id="PTHR12203:SF22">
    <property type="entry name" value="CAPSULE ASSOCIATED PROTEIN"/>
    <property type="match status" value="1"/>
</dbReference>
<dbReference type="Pfam" id="PF05686">
    <property type="entry name" value="Glyco_transf_90"/>
    <property type="match status" value="1"/>
</dbReference>
<feature type="compositionally biased region" description="Pro residues" evidence="1">
    <location>
        <begin position="55"/>
        <end position="65"/>
    </location>
</feature>
<sequence>MPKILSPSFLPRRPSGIIRYTLVGAMLLMLYYFYANSPEPQPEILPPANAVQRPAPKPEPRPLAPEAPITEPKLQPKPKTKPKIEANPEEQPAAKPVPTQKATDDKSPDASAGASDDDEETKATLEGGAPMSGGPEGVHPIDRLIYDAEHTFAELLSKETRTLSEAAQAYRERRGRHPPPGFDRWFEFAQANDALIIEDFFDQVHQDIEPLWGLDPAVIRKESWDWEMTINIRDGVATAGSDWFWTQIWLNMTSTIAHLLPDMDLPLNAMDEPRLVVPWEDMAQYMKKASKTVRLPKAKHMRSDSQKLPPPGYGDLMTKTRPRAWEGTRPFWKIARRGCPPASSARQMPLQDSFEEPPDINMSLADPHMFDGYVYNFTLSTDICHQGDLQGLEGIFIDPLSVSSTKVLTPFFGGSKLGVNNEILLPAPMYWAAEERFTGGEDHGPSWDEKSTKAIWRGVATGGKNRESNWRGFQRHRFVAMTNATTVTDVEHQFRRAENWALPEDQYDLPAKEAGVLGDWVGEWSDTAFTDLSCEPREENGACSHTDPFFSRLPGMSMSEEFDSKYLPDIDGNSFSGRYLGFLRSTSLPIKATVWREWHDSRLVAWKHFVPMDNRFGDFYGIMNYFLGFQGRGGHDAAAEKIASAGKEWAERVLRKEDMQVYTLRVLLEYARLLDDRRQYMGWVEDVLADPTLEKTWSWWW</sequence>
<reference evidence="3" key="2">
    <citation type="submission" date="2022-07" db="EMBL/GenBank/DDBJ databases">
        <authorList>
            <person name="Goncalves M.F.M."/>
            <person name="Hilario S."/>
            <person name="Van De Peer Y."/>
            <person name="Esteves A.C."/>
            <person name="Alves A."/>
        </authorList>
    </citation>
    <scope>NUCLEOTIDE SEQUENCE</scope>
    <source>
        <strain evidence="3">MUM 19.33</strain>
    </source>
</reference>
<feature type="region of interest" description="Disordered" evidence="1">
    <location>
        <begin position="44"/>
        <end position="140"/>
    </location>
</feature>
<dbReference type="InterPro" id="IPR051091">
    <property type="entry name" value="O-Glucosyltr/Glycosyltrsf_90"/>
</dbReference>
<dbReference type="RefSeq" id="XP_051359286.1">
    <property type="nucleotide sequence ID" value="XM_051509715.1"/>
</dbReference>
<proteinExistence type="predicted"/>
<name>A0A9Q0BBE9_9HYPO</name>
<feature type="region of interest" description="Disordered" evidence="1">
    <location>
        <begin position="296"/>
        <end position="319"/>
    </location>
</feature>
<evidence type="ECO:0000313" key="4">
    <source>
        <dbReference type="Proteomes" id="UP001055219"/>
    </source>
</evidence>
<evidence type="ECO:0000313" key="3">
    <source>
        <dbReference type="EMBL" id="KAI6778430.1"/>
    </source>
</evidence>
<keyword evidence="4" id="KW-1185">Reference proteome</keyword>
<gene>
    <name evidence="3" type="ORF">J7T54_005336</name>
</gene>
<dbReference type="SMART" id="SM00672">
    <property type="entry name" value="CAP10"/>
    <property type="match status" value="1"/>
</dbReference>
<dbReference type="OrthoDB" id="541052at2759"/>
<dbReference type="GeneID" id="75831820"/>
<comment type="caution">
    <text evidence="3">The sequence shown here is derived from an EMBL/GenBank/DDBJ whole genome shotgun (WGS) entry which is preliminary data.</text>
</comment>
<dbReference type="AlphaFoldDB" id="A0A9Q0BBE9"/>
<reference evidence="3" key="1">
    <citation type="journal article" date="2021" name="J Fungi (Basel)">
        <title>Genomic and Metabolomic Analyses of the Marine Fungus Emericellopsis cladophorae: Insights into Saltwater Adaptability Mechanisms and Its Biosynthetic Potential.</title>
        <authorList>
            <person name="Goncalves M.F.M."/>
            <person name="Hilario S."/>
            <person name="Van de Peer Y."/>
            <person name="Esteves A.C."/>
            <person name="Alves A."/>
        </authorList>
    </citation>
    <scope>NUCLEOTIDE SEQUENCE</scope>
    <source>
        <strain evidence="3">MUM 19.33</strain>
    </source>
</reference>
<dbReference type="InterPro" id="IPR006598">
    <property type="entry name" value="CAP10"/>
</dbReference>
<protein>
    <submittedName>
        <fullName evidence="3">Beta-1</fullName>
    </submittedName>
</protein>
<organism evidence="3 4">
    <name type="scientific">Emericellopsis cladophorae</name>
    <dbReference type="NCBI Taxonomy" id="2686198"/>
    <lineage>
        <taxon>Eukaryota</taxon>
        <taxon>Fungi</taxon>
        <taxon>Dikarya</taxon>
        <taxon>Ascomycota</taxon>
        <taxon>Pezizomycotina</taxon>
        <taxon>Sordariomycetes</taxon>
        <taxon>Hypocreomycetidae</taxon>
        <taxon>Hypocreales</taxon>
        <taxon>Bionectriaceae</taxon>
        <taxon>Emericellopsis</taxon>
    </lineage>
</organism>